<feature type="region of interest" description="Disordered" evidence="1">
    <location>
        <begin position="238"/>
        <end position="267"/>
    </location>
</feature>
<evidence type="ECO:0000256" key="1">
    <source>
        <dbReference type="SAM" id="MobiDB-lite"/>
    </source>
</evidence>
<dbReference type="Proteomes" id="UP000095192">
    <property type="component" value="Unassembled WGS sequence"/>
</dbReference>
<comment type="caution">
    <text evidence="2">The sequence shown here is derived from an EMBL/GenBank/DDBJ whole genome shotgun (WGS) entry which is preliminary data.</text>
</comment>
<dbReference type="InParanoid" id="A0A1D3D556"/>
<name>A0A1D3D556_9EIME</name>
<dbReference type="EMBL" id="JROU02000687">
    <property type="protein sequence ID" value="OEH78577.1"/>
    <property type="molecule type" value="Genomic_DNA"/>
</dbReference>
<feature type="compositionally biased region" description="Basic and acidic residues" evidence="1">
    <location>
        <begin position="141"/>
        <end position="154"/>
    </location>
</feature>
<feature type="compositionally biased region" description="Basic residues" evidence="1">
    <location>
        <begin position="174"/>
        <end position="187"/>
    </location>
</feature>
<feature type="compositionally biased region" description="Polar residues" evidence="1">
    <location>
        <begin position="125"/>
        <end position="140"/>
    </location>
</feature>
<evidence type="ECO:0000313" key="2">
    <source>
        <dbReference type="EMBL" id="OEH78577.1"/>
    </source>
</evidence>
<reference evidence="2 3" key="1">
    <citation type="journal article" date="2016" name="BMC Genomics">
        <title>Comparative genomics reveals Cyclospora cayetanensis possesses coccidia-like metabolism and invasion components but unique surface antigens.</title>
        <authorList>
            <person name="Liu S."/>
            <person name="Wang L."/>
            <person name="Zheng H."/>
            <person name="Xu Z."/>
            <person name="Roellig D.M."/>
            <person name="Li N."/>
            <person name="Frace M.A."/>
            <person name="Tang K."/>
            <person name="Arrowood M.J."/>
            <person name="Moss D.M."/>
            <person name="Zhang L."/>
            <person name="Feng Y."/>
            <person name="Xiao L."/>
        </authorList>
    </citation>
    <scope>NUCLEOTIDE SEQUENCE [LARGE SCALE GENOMIC DNA]</scope>
    <source>
        <strain evidence="2 3">CHN_HEN01</strain>
    </source>
</reference>
<accession>A0A1D3D556</accession>
<keyword evidence="3" id="KW-1185">Reference proteome</keyword>
<gene>
    <name evidence="2" type="ORF">cyc_08009</name>
</gene>
<feature type="region of interest" description="Disordered" evidence="1">
    <location>
        <begin position="120"/>
        <end position="213"/>
    </location>
</feature>
<evidence type="ECO:0000313" key="3">
    <source>
        <dbReference type="Proteomes" id="UP000095192"/>
    </source>
</evidence>
<dbReference type="VEuPathDB" id="ToxoDB:cyc_08009"/>
<proteinExistence type="predicted"/>
<sequence>MLIALQSPRRAVSPTLHCSVQLQLHSVWEFCIRPALVLNANAFEERLAPSFTCISAKEASTPSLTAVSTTEGPAALSSDEAPWLLSNCSDVATTDALTPAESTGSSSAAPYRHILTGSAGARTMAETSMPQKSRVVQTSRMRYEQLRREKEAPPKGHMQFQRQGPAGDVQRAPRPAHLKKKDKRKSSKISEAQHDGLRTPAVLKRHGEGSPDPAEELVYTGLICQMRLLLFPQVTFEEKSLQRSQEGSAGAQGNGTRAGNKDQGESE</sequence>
<dbReference type="AlphaFoldDB" id="A0A1D3D556"/>
<protein>
    <submittedName>
        <fullName evidence="2">Uncharacterized protein</fullName>
    </submittedName>
</protein>
<organism evidence="2 3">
    <name type="scientific">Cyclospora cayetanensis</name>
    <dbReference type="NCBI Taxonomy" id="88456"/>
    <lineage>
        <taxon>Eukaryota</taxon>
        <taxon>Sar</taxon>
        <taxon>Alveolata</taxon>
        <taxon>Apicomplexa</taxon>
        <taxon>Conoidasida</taxon>
        <taxon>Coccidia</taxon>
        <taxon>Eucoccidiorida</taxon>
        <taxon>Eimeriorina</taxon>
        <taxon>Eimeriidae</taxon>
        <taxon>Cyclospora</taxon>
    </lineage>
</organism>